<evidence type="ECO:0000313" key="2">
    <source>
        <dbReference type="EMBL" id="KAG5459423.1"/>
    </source>
</evidence>
<reference evidence="2 3" key="1">
    <citation type="journal article" name="Sci. Rep.">
        <title>Genome-scale phylogenetic analyses confirm Olpidium as the closest living zoosporic fungus to the non-flagellated, terrestrial fungi.</title>
        <authorList>
            <person name="Chang Y."/>
            <person name="Rochon D."/>
            <person name="Sekimoto S."/>
            <person name="Wang Y."/>
            <person name="Chovatia M."/>
            <person name="Sandor L."/>
            <person name="Salamov A."/>
            <person name="Grigoriev I.V."/>
            <person name="Stajich J.E."/>
            <person name="Spatafora J.W."/>
        </authorList>
    </citation>
    <scope>NUCLEOTIDE SEQUENCE [LARGE SCALE GENOMIC DNA]</scope>
    <source>
        <strain evidence="2">S191</strain>
    </source>
</reference>
<evidence type="ECO:0000313" key="3">
    <source>
        <dbReference type="Proteomes" id="UP000673691"/>
    </source>
</evidence>
<name>A0A8H7ZUR8_9FUNG</name>
<protein>
    <submittedName>
        <fullName evidence="2">Uncharacterized protein</fullName>
    </submittedName>
</protein>
<evidence type="ECO:0000256" key="1">
    <source>
        <dbReference type="SAM" id="MobiDB-lite"/>
    </source>
</evidence>
<accession>A0A8H7ZUR8</accession>
<feature type="region of interest" description="Disordered" evidence="1">
    <location>
        <begin position="51"/>
        <end position="72"/>
    </location>
</feature>
<proteinExistence type="predicted"/>
<keyword evidence="3" id="KW-1185">Reference proteome</keyword>
<dbReference type="EMBL" id="JAEFCI010006866">
    <property type="protein sequence ID" value="KAG5459423.1"/>
    <property type="molecule type" value="Genomic_DNA"/>
</dbReference>
<sequence>MDGRGGEAGAPSRQVSVVAAPSYCGRLLDANPGYRVSYWSLTPRPLTIKNVLKGPSGAGAPTSDGRAENRTF</sequence>
<comment type="caution">
    <text evidence="2">The sequence shown here is derived from an EMBL/GenBank/DDBJ whole genome shotgun (WGS) entry which is preliminary data.</text>
</comment>
<organism evidence="2 3">
    <name type="scientific">Olpidium bornovanus</name>
    <dbReference type="NCBI Taxonomy" id="278681"/>
    <lineage>
        <taxon>Eukaryota</taxon>
        <taxon>Fungi</taxon>
        <taxon>Fungi incertae sedis</taxon>
        <taxon>Olpidiomycota</taxon>
        <taxon>Olpidiomycotina</taxon>
        <taxon>Olpidiomycetes</taxon>
        <taxon>Olpidiales</taxon>
        <taxon>Olpidiaceae</taxon>
        <taxon>Olpidium</taxon>
    </lineage>
</organism>
<dbReference type="Proteomes" id="UP000673691">
    <property type="component" value="Unassembled WGS sequence"/>
</dbReference>
<dbReference type="AlphaFoldDB" id="A0A8H7ZUR8"/>
<gene>
    <name evidence="2" type="ORF">BJ554DRAFT_176</name>
</gene>